<evidence type="ECO:0000256" key="2">
    <source>
        <dbReference type="ARBA" id="ARBA00023043"/>
    </source>
</evidence>
<dbReference type="InterPro" id="IPR036770">
    <property type="entry name" value="Ankyrin_rpt-contain_sf"/>
</dbReference>
<dbReference type="EMBL" id="CP043494">
    <property type="protein sequence ID" value="WNG43338.1"/>
    <property type="molecule type" value="Genomic_DNA"/>
</dbReference>
<dbReference type="Gene3D" id="1.25.40.20">
    <property type="entry name" value="Ankyrin repeat-containing domain"/>
    <property type="match status" value="1"/>
</dbReference>
<feature type="compositionally biased region" description="Basic and acidic residues" evidence="4">
    <location>
        <begin position="140"/>
        <end position="157"/>
    </location>
</feature>
<dbReference type="PROSITE" id="PS50297">
    <property type="entry name" value="ANK_REP_REGION"/>
    <property type="match status" value="1"/>
</dbReference>
<feature type="region of interest" description="Disordered" evidence="4">
    <location>
        <begin position="131"/>
        <end position="157"/>
    </location>
</feature>
<gene>
    <name evidence="5" type="ORF">F0U60_03930</name>
</gene>
<dbReference type="PROSITE" id="PS50088">
    <property type="entry name" value="ANK_REPEAT"/>
    <property type="match status" value="1"/>
</dbReference>
<evidence type="ECO:0000256" key="4">
    <source>
        <dbReference type="SAM" id="MobiDB-lite"/>
    </source>
</evidence>
<dbReference type="Pfam" id="PF12796">
    <property type="entry name" value="Ank_2"/>
    <property type="match status" value="1"/>
</dbReference>
<evidence type="ECO:0000313" key="6">
    <source>
        <dbReference type="Proteomes" id="UP001611383"/>
    </source>
</evidence>
<dbReference type="SUPFAM" id="SSF48403">
    <property type="entry name" value="Ankyrin repeat"/>
    <property type="match status" value="1"/>
</dbReference>
<accession>A0ABY9WI83</accession>
<feature type="repeat" description="ANK" evidence="3">
    <location>
        <begin position="31"/>
        <end position="63"/>
    </location>
</feature>
<evidence type="ECO:0000313" key="5">
    <source>
        <dbReference type="EMBL" id="WNG43338.1"/>
    </source>
</evidence>
<name>A0ABY9WI83_9BACT</name>
<keyword evidence="2 3" id="KW-0040">ANK repeat</keyword>
<dbReference type="RefSeq" id="WP_395814083.1">
    <property type="nucleotide sequence ID" value="NZ_CP043494.1"/>
</dbReference>
<evidence type="ECO:0000256" key="3">
    <source>
        <dbReference type="PROSITE-ProRule" id="PRU00023"/>
    </source>
</evidence>
<reference evidence="5 6" key="1">
    <citation type="submission" date="2019-08" db="EMBL/GenBank/DDBJ databases">
        <title>Archangium and Cystobacter genomes.</title>
        <authorList>
            <person name="Chen I.-C.K."/>
            <person name="Wielgoss S."/>
        </authorList>
    </citation>
    <scope>NUCLEOTIDE SEQUENCE [LARGE SCALE GENOMIC DNA]</scope>
    <source>
        <strain evidence="5 6">Cbm 6</strain>
    </source>
</reference>
<evidence type="ECO:0000256" key="1">
    <source>
        <dbReference type="ARBA" id="ARBA00022737"/>
    </source>
</evidence>
<sequence>MSLFDAVTAGDLARVEALLSSGADPNPFDSEGRTPLMVAAENGHEALVRTLLAAGADPILTDRMSESALIKAAAHGHGRVAALLYPHASEEDQAMARTLLQVGTDFFKLPREQPQPPDDFRRKLASAGAYIAGKLGDNSPTERLERLHRAEKNSKKS</sequence>
<keyword evidence="6" id="KW-1185">Reference proteome</keyword>
<dbReference type="InterPro" id="IPR002110">
    <property type="entry name" value="Ankyrin_rpt"/>
</dbReference>
<keyword evidence="1" id="KW-0677">Repeat</keyword>
<dbReference type="Proteomes" id="UP001611383">
    <property type="component" value="Chromosome"/>
</dbReference>
<dbReference type="PANTHER" id="PTHR24171">
    <property type="entry name" value="ANKYRIN REPEAT DOMAIN-CONTAINING PROTEIN 39-RELATED"/>
    <property type="match status" value="1"/>
</dbReference>
<organism evidence="5 6">
    <name type="scientific">Archangium minus</name>
    <dbReference type="NCBI Taxonomy" id="83450"/>
    <lineage>
        <taxon>Bacteria</taxon>
        <taxon>Pseudomonadati</taxon>
        <taxon>Myxococcota</taxon>
        <taxon>Myxococcia</taxon>
        <taxon>Myxococcales</taxon>
        <taxon>Cystobacterineae</taxon>
        <taxon>Archangiaceae</taxon>
        <taxon>Archangium</taxon>
    </lineage>
</organism>
<protein>
    <submittedName>
        <fullName evidence="5">Ankyrin repeat domain-containing protein</fullName>
    </submittedName>
</protein>
<proteinExistence type="predicted"/>
<dbReference type="SMART" id="SM00248">
    <property type="entry name" value="ANK"/>
    <property type="match status" value="2"/>
</dbReference>